<gene>
    <name evidence="2" type="ORF">B9G39_25200</name>
</gene>
<keyword evidence="3" id="KW-1185">Reference proteome</keyword>
<evidence type="ECO:0000259" key="1">
    <source>
        <dbReference type="Pfam" id="PF13391"/>
    </source>
</evidence>
<keyword evidence="2" id="KW-0255">Endonuclease</keyword>
<name>A0A4P9VX59_9GAMM</name>
<evidence type="ECO:0000313" key="2">
    <source>
        <dbReference type="EMBL" id="RDH46490.1"/>
    </source>
</evidence>
<keyword evidence="2" id="KW-0540">Nuclease</keyword>
<dbReference type="RefSeq" id="WP_094789238.1">
    <property type="nucleotide sequence ID" value="NZ_NDXW01000001.1"/>
</dbReference>
<evidence type="ECO:0000313" key="3">
    <source>
        <dbReference type="Proteomes" id="UP000257039"/>
    </source>
</evidence>
<reference evidence="2 3" key="1">
    <citation type="submission" date="2017-04" db="EMBL/GenBank/DDBJ databases">
        <title>Draft genome sequence of Zooshikella ganghwensis VG4 isolated from Red Sea sediments.</title>
        <authorList>
            <person name="Rehman Z."/>
            <person name="Alam I."/>
            <person name="Kamau A."/>
            <person name="Bajic V."/>
            <person name="Leiknes T."/>
        </authorList>
    </citation>
    <scope>NUCLEOTIDE SEQUENCE [LARGE SCALE GENOMIC DNA]</scope>
    <source>
        <strain evidence="2 3">VG4</strain>
    </source>
</reference>
<dbReference type="GO" id="GO:0004519">
    <property type="term" value="F:endonuclease activity"/>
    <property type="evidence" value="ECO:0007669"/>
    <property type="project" value="UniProtKB-KW"/>
</dbReference>
<organism evidence="2 3">
    <name type="scientific">Zooshikella ganghwensis</name>
    <dbReference type="NCBI Taxonomy" id="202772"/>
    <lineage>
        <taxon>Bacteria</taxon>
        <taxon>Pseudomonadati</taxon>
        <taxon>Pseudomonadota</taxon>
        <taxon>Gammaproteobacteria</taxon>
        <taxon>Oceanospirillales</taxon>
        <taxon>Zooshikellaceae</taxon>
        <taxon>Zooshikella</taxon>
    </lineage>
</organism>
<dbReference type="AlphaFoldDB" id="A0A4P9VX59"/>
<feature type="domain" description="HNH nuclease" evidence="1">
    <location>
        <begin position="150"/>
        <end position="203"/>
    </location>
</feature>
<comment type="caution">
    <text evidence="2">The sequence shown here is derived from an EMBL/GenBank/DDBJ whole genome shotgun (WGS) entry which is preliminary data.</text>
</comment>
<dbReference type="EMBL" id="NDXW01000001">
    <property type="protein sequence ID" value="RDH46490.1"/>
    <property type="molecule type" value="Genomic_DNA"/>
</dbReference>
<dbReference type="Proteomes" id="UP000257039">
    <property type="component" value="Unassembled WGS sequence"/>
</dbReference>
<dbReference type="InterPro" id="IPR003615">
    <property type="entry name" value="HNH_nuc"/>
</dbReference>
<dbReference type="Pfam" id="PF13391">
    <property type="entry name" value="HNH_2"/>
    <property type="match status" value="1"/>
</dbReference>
<proteinExistence type="predicted"/>
<sequence>MDALKRTLIEKAGHDFGFEYTVSETATSLTLGSARHSLHAEIKISDGFFLTELINAKPLLLEELNRDFHIAKQQLACETINQLAAFLKRTAALAHSLPNQAEQNFELSVGSELKTLPTSIKGTEIERLVRQRVGQDTYRKAMLEYWNGSCAVTNVAIPEILRASHAIPWSECKTDAERLDVFNGFLLTANLDALFDKHLISFDRSGIIMVSDTISQSNREYLGLTPNMKLRWLAPEHEQYLKKHRKRFLDL</sequence>
<keyword evidence="2" id="KW-0378">Hydrolase</keyword>
<accession>A0A4P9VX59</accession>
<protein>
    <submittedName>
        <fullName evidence="2">HNH endonuclease</fullName>
    </submittedName>
</protein>